<evidence type="ECO:0000256" key="2">
    <source>
        <dbReference type="ARBA" id="ARBA00023015"/>
    </source>
</evidence>
<evidence type="ECO:0000313" key="7">
    <source>
        <dbReference type="Proteomes" id="UP000326367"/>
    </source>
</evidence>
<name>A0ABQ6SYG1_9GAMM</name>
<dbReference type="Proteomes" id="UP000326367">
    <property type="component" value="Unassembled WGS sequence"/>
</dbReference>
<dbReference type="RefSeq" id="WP_150455317.1">
    <property type="nucleotide sequence ID" value="NZ_VYKI01000019.1"/>
</dbReference>
<protein>
    <submittedName>
        <fullName evidence="6">LysR family transcriptional regulator</fullName>
    </submittedName>
</protein>
<reference evidence="6 7" key="1">
    <citation type="journal article" date="2020" name="Antonie Van Leeuwenhoek">
        <title>Stenotrophomonas cyclobalanopsidis sp. nov., isolated from the leaf spot disease of Cyclobalanopsis patelliformis.</title>
        <authorList>
            <person name="Bian D.R."/>
            <person name="Xue H."/>
            <person name="Piao C.G."/>
            <person name="Li Y."/>
        </authorList>
    </citation>
    <scope>NUCLEOTIDE SEQUENCE [LARGE SCALE GENOMIC DNA]</scope>
    <source>
        <strain evidence="6 7">TPQG1-4</strain>
    </source>
</reference>
<dbReference type="Pfam" id="PF00126">
    <property type="entry name" value="HTH_1"/>
    <property type="match status" value="1"/>
</dbReference>
<gene>
    <name evidence="6" type="ORF">FJU31_14155</name>
</gene>
<keyword evidence="3" id="KW-0238">DNA-binding</keyword>
<dbReference type="Gene3D" id="1.10.10.10">
    <property type="entry name" value="Winged helix-like DNA-binding domain superfamily/Winged helix DNA-binding domain"/>
    <property type="match status" value="1"/>
</dbReference>
<dbReference type="InterPro" id="IPR036390">
    <property type="entry name" value="WH_DNA-bd_sf"/>
</dbReference>
<dbReference type="InterPro" id="IPR058163">
    <property type="entry name" value="LysR-type_TF_proteobact-type"/>
</dbReference>
<evidence type="ECO:0000256" key="4">
    <source>
        <dbReference type="ARBA" id="ARBA00023163"/>
    </source>
</evidence>
<dbReference type="PRINTS" id="PR00039">
    <property type="entry name" value="HTHLYSR"/>
</dbReference>
<proteinExistence type="inferred from homology"/>
<evidence type="ECO:0000256" key="1">
    <source>
        <dbReference type="ARBA" id="ARBA00009437"/>
    </source>
</evidence>
<dbReference type="SUPFAM" id="SSF46785">
    <property type="entry name" value="Winged helix' DNA-binding domain"/>
    <property type="match status" value="1"/>
</dbReference>
<dbReference type="Gene3D" id="3.40.190.10">
    <property type="entry name" value="Periplasmic binding protein-like II"/>
    <property type="match status" value="2"/>
</dbReference>
<dbReference type="PROSITE" id="PS50931">
    <property type="entry name" value="HTH_LYSR"/>
    <property type="match status" value="1"/>
</dbReference>
<sequence length="297" mass="31457">MSTSLLPPLNALRAFEATARLGGVGRAAQALHVTHGAVSRQLKLLEDHLGLPLFQRAGRGLRLTEAGQRLHAACGEAFAGIEDCVRELRQPARSPALVLGCSGSVLARWMIPRLPALQAALPGVNLQWSALDGAFTEAQAALDAVLLLAQGPWPRGWQVRELAPERVGVVVAPSHPAAQRLRHVPPDALLQETLLHTSSRPQAWPAWAQAHGLDPARLQLGTGFEHLYYLLEAAVAGLGPAIAPEPLVAEDLAAGRLVAPWGFAATGGFWVLARPDGPADPRVDALADWATARLRGG</sequence>
<evidence type="ECO:0000313" key="6">
    <source>
        <dbReference type="EMBL" id="KAA8995803.1"/>
    </source>
</evidence>
<organism evidence="6 7">
    <name type="scientific">Stenotrophomonas cyclobalanopsidis</name>
    <dbReference type="NCBI Taxonomy" id="2771362"/>
    <lineage>
        <taxon>Bacteria</taxon>
        <taxon>Pseudomonadati</taxon>
        <taxon>Pseudomonadota</taxon>
        <taxon>Gammaproteobacteria</taxon>
        <taxon>Lysobacterales</taxon>
        <taxon>Lysobacteraceae</taxon>
        <taxon>Stenotrophomonas</taxon>
    </lineage>
</organism>
<dbReference type="Pfam" id="PF03466">
    <property type="entry name" value="LysR_substrate"/>
    <property type="match status" value="1"/>
</dbReference>
<accession>A0ABQ6SYG1</accession>
<keyword evidence="7" id="KW-1185">Reference proteome</keyword>
<dbReference type="InterPro" id="IPR036388">
    <property type="entry name" value="WH-like_DNA-bd_sf"/>
</dbReference>
<evidence type="ECO:0000259" key="5">
    <source>
        <dbReference type="PROSITE" id="PS50931"/>
    </source>
</evidence>
<comment type="similarity">
    <text evidence="1">Belongs to the LysR transcriptional regulatory family.</text>
</comment>
<dbReference type="InterPro" id="IPR005119">
    <property type="entry name" value="LysR_subst-bd"/>
</dbReference>
<dbReference type="SUPFAM" id="SSF53850">
    <property type="entry name" value="Periplasmic binding protein-like II"/>
    <property type="match status" value="1"/>
</dbReference>
<dbReference type="InterPro" id="IPR000847">
    <property type="entry name" value="LysR_HTH_N"/>
</dbReference>
<dbReference type="PANTHER" id="PTHR30537">
    <property type="entry name" value="HTH-TYPE TRANSCRIPTIONAL REGULATOR"/>
    <property type="match status" value="1"/>
</dbReference>
<dbReference type="PANTHER" id="PTHR30537:SF74">
    <property type="entry name" value="HTH-TYPE TRANSCRIPTIONAL REGULATOR TRPI"/>
    <property type="match status" value="1"/>
</dbReference>
<dbReference type="EMBL" id="VYKI01000019">
    <property type="protein sequence ID" value="KAA8995803.1"/>
    <property type="molecule type" value="Genomic_DNA"/>
</dbReference>
<keyword evidence="4" id="KW-0804">Transcription</keyword>
<evidence type="ECO:0000256" key="3">
    <source>
        <dbReference type="ARBA" id="ARBA00023125"/>
    </source>
</evidence>
<feature type="domain" description="HTH lysR-type" evidence="5">
    <location>
        <begin position="7"/>
        <end position="64"/>
    </location>
</feature>
<comment type="caution">
    <text evidence="6">The sequence shown here is derived from an EMBL/GenBank/DDBJ whole genome shotgun (WGS) entry which is preliminary data.</text>
</comment>
<keyword evidence="2" id="KW-0805">Transcription regulation</keyword>